<evidence type="ECO:0000313" key="3">
    <source>
        <dbReference type="EMBL" id="EEX20497.1"/>
    </source>
</evidence>
<protein>
    <submittedName>
        <fullName evidence="3">Endo-beta-N-acetylglucosaminidase</fullName>
    </submittedName>
</protein>
<evidence type="ECO:0000313" key="4">
    <source>
        <dbReference type="Proteomes" id="UP000003755"/>
    </source>
</evidence>
<dbReference type="Pfam" id="PF19085">
    <property type="entry name" value="Choline_bind_2"/>
    <property type="match status" value="2"/>
</dbReference>
<feature type="repeat" description="Cell wall-binding" evidence="2">
    <location>
        <begin position="380"/>
        <end position="399"/>
    </location>
</feature>
<evidence type="ECO:0000256" key="2">
    <source>
        <dbReference type="PROSITE-ProRule" id="PRU00591"/>
    </source>
</evidence>
<dbReference type="eggNOG" id="COG5263">
    <property type="taxonomic scope" value="Bacteria"/>
</dbReference>
<proteinExistence type="predicted"/>
<evidence type="ECO:0000256" key="1">
    <source>
        <dbReference type="ARBA" id="ARBA00022737"/>
    </source>
</evidence>
<dbReference type="SUPFAM" id="SSF69360">
    <property type="entry name" value="Cell wall binding repeat"/>
    <property type="match status" value="1"/>
</dbReference>
<keyword evidence="1" id="KW-0677">Repeat</keyword>
<dbReference type="PROSITE" id="PS51170">
    <property type="entry name" value="CW"/>
    <property type="match status" value="3"/>
</dbReference>
<dbReference type="HOGENOM" id="CLU_625096_0_0_9"/>
<comment type="caution">
    <text evidence="3">The sequence shown here is derived from an EMBL/GenBank/DDBJ whole genome shotgun (WGS) entry which is preliminary data.</text>
</comment>
<dbReference type="AlphaFoldDB" id="C9LBJ0"/>
<organism evidence="3 4">
    <name type="scientific">Blautia hansenii DSM 20583</name>
    <dbReference type="NCBI Taxonomy" id="537007"/>
    <lineage>
        <taxon>Bacteria</taxon>
        <taxon>Bacillati</taxon>
        <taxon>Bacillota</taxon>
        <taxon>Clostridia</taxon>
        <taxon>Lachnospirales</taxon>
        <taxon>Lachnospiraceae</taxon>
        <taxon>Blautia</taxon>
    </lineage>
</organism>
<name>C9LBJ0_BLAHA</name>
<gene>
    <name evidence="3" type="ORF">BLAHAN_06798</name>
</gene>
<dbReference type="Proteomes" id="UP000003755">
    <property type="component" value="Unassembled WGS sequence"/>
</dbReference>
<feature type="repeat" description="Cell wall-binding" evidence="2">
    <location>
        <begin position="222"/>
        <end position="241"/>
    </location>
</feature>
<feature type="repeat" description="Cell wall-binding" evidence="2">
    <location>
        <begin position="301"/>
        <end position="320"/>
    </location>
</feature>
<dbReference type="Gene3D" id="2.60.40.3630">
    <property type="match status" value="1"/>
</dbReference>
<dbReference type="STRING" id="537007.BLAHAN_06798"/>
<dbReference type="Pfam" id="PF19127">
    <property type="entry name" value="Choline_bind_3"/>
    <property type="match status" value="1"/>
</dbReference>
<dbReference type="EMBL" id="ABYU02000043">
    <property type="protein sequence ID" value="EEX20497.1"/>
    <property type="molecule type" value="Genomic_DNA"/>
</dbReference>
<dbReference type="Pfam" id="PF01473">
    <property type="entry name" value="Choline_bind_1"/>
    <property type="match status" value="2"/>
</dbReference>
<sequence length="438" mass="50204">MTPNVYAATVDTAQEEREVSTPSRIEAKFTTLNNRLPVGISQDKLKNLLSIKFYDEKGNSLDMGEVQYEISPFDTSKKGEQKVTVSSCGLTTEFTVNLLPSKVVILPTFPAQGAPEDVFVIPVNGHTAWPLKELLVNADNPSEIIFGLGAGLVSLLEFFPNLDVSTAGFHEYTAPYYIEYLGLETTVNAKICIGDLSQLEKGEWVYTNGKWWYKHGDGSYTTNGWEYIDGYWYFFDDYGYMKTGWTWVNGSCYYLYSDGHMASNETIDGYYVNSSGVWIPNEWVYTSGKWWYKHGDGSYTTNGWEYIDGYWYFFDDYGYMKTGWTWVNGSCYYLYSDGHMASNETIDGYYVNSSGVWIPNEWVYTSGKWWYKHGDGSYTTNGWEYIDGYWYFFDASGYMKTGWTWVNGSCYYLYSDGHMASNETIDGYYVNSSGVWIP</sequence>
<keyword evidence="4" id="KW-1185">Reference proteome</keyword>
<reference evidence="3" key="1">
    <citation type="submission" date="2009-09" db="EMBL/GenBank/DDBJ databases">
        <authorList>
            <person name="Weinstock G."/>
            <person name="Sodergren E."/>
            <person name="Clifton S."/>
            <person name="Fulton L."/>
            <person name="Fulton B."/>
            <person name="Courtney L."/>
            <person name="Fronick C."/>
            <person name="Harrison M."/>
            <person name="Strong C."/>
            <person name="Farmer C."/>
            <person name="Delahaunty K."/>
            <person name="Markovic C."/>
            <person name="Hall O."/>
            <person name="Minx P."/>
            <person name="Tomlinson C."/>
            <person name="Mitreva M."/>
            <person name="Nelson J."/>
            <person name="Hou S."/>
            <person name="Wollam A."/>
            <person name="Pepin K.H."/>
            <person name="Johnson M."/>
            <person name="Bhonagiri V."/>
            <person name="Nash W.E."/>
            <person name="Warren W."/>
            <person name="Chinwalla A."/>
            <person name="Mardis E.R."/>
            <person name="Wilson R.K."/>
        </authorList>
    </citation>
    <scope>NUCLEOTIDE SEQUENCE [LARGE SCALE GENOMIC DNA]</scope>
    <source>
        <strain evidence="3">DSM 20583</strain>
    </source>
</reference>
<dbReference type="InterPro" id="IPR018337">
    <property type="entry name" value="Cell_wall/Cho-bd_repeat"/>
</dbReference>
<dbReference type="Gene3D" id="2.10.270.10">
    <property type="entry name" value="Cholin Binding"/>
    <property type="match status" value="3"/>
</dbReference>
<accession>C9LBJ0</accession>